<protein>
    <submittedName>
        <fullName evidence="2">Uncharacterized protein</fullName>
    </submittedName>
</protein>
<dbReference type="AlphaFoldDB" id="A0AAD7I128"/>
<evidence type="ECO:0000256" key="1">
    <source>
        <dbReference type="SAM" id="SignalP"/>
    </source>
</evidence>
<dbReference type="EMBL" id="JARKIB010000143">
    <property type="protein sequence ID" value="KAJ7732670.1"/>
    <property type="molecule type" value="Genomic_DNA"/>
</dbReference>
<keyword evidence="1" id="KW-0732">Signal</keyword>
<proteinExistence type="predicted"/>
<evidence type="ECO:0000313" key="2">
    <source>
        <dbReference type="EMBL" id="KAJ7732670.1"/>
    </source>
</evidence>
<accession>A0AAD7I128</accession>
<evidence type="ECO:0000313" key="3">
    <source>
        <dbReference type="Proteomes" id="UP001215598"/>
    </source>
</evidence>
<feature type="chain" id="PRO_5042178291" evidence="1">
    <location>
        <begin position="20"/>
        <end position="269"/>
    </location>
</feature>
<reference evidence="2" key="1">
    <citation type="submission" date="2023-03" db="EMBL/GenBank/DDBJ databases">
        <title>Massive genome expansion in bonnet fungi (Mycena s.s.) driven by repeated elements and novel gene families across ecological guilds.</title>
        <authorList>
            <consortium name="Lawrence Berkeley National Laboratory"/>
            <person name="Harder C.B."/>
            <person name="Miyauchi S."/>
            <person name="Viragh M."/>
            <person name="Kuo A."/>
            <person name="Thoen E."/>
            <person name="Andreopoulos B."/>
            <person name="Lu D."/>
            <person name="Skrede I."/>
            <person name="Drula E."/>
            <person name="Henrissat B."/>
            <person name="Morin E."/>
            <person name="Kohler A."/>
            <person name="Barry K."/>
            <person name="LaButti K."/>
            <person name="Morin E."/>
            <person name="Salamov A."/>
            <person name="Lipzen A."/>
            <person name="Mereny Z."/>
            <person name="Hegedus B."/>
            <person name="Baldrian P."/>
            <person name="Stursova M."/>
            <person name="Weitz H."/>
            <person name="Taylor A."/>
            <person name="Grigoriev I.V."/>
            <person name="Nagy L.G."/>
            <person name="Martin F."/>
            <person name="Kauserud H."/>
        </authorList>
    </citation>
    <scope>NUCLEOTIDE SEQUENCE</scope>
    <source>
        <strain evidence="2">CBHHK182m</strain>
    </source>
</reference>
<keyword evidence="3" id="KW-1185">Reference proteome</keyword>
<organism evidence="2 3">
    <name type="scientific">Mycena metata</name>
    <dbReference type="NCBI Taxonomy" id="1033252"/>
    <lineage>
        <taxon>Eukaryota</taxon>
        <taxon>Fungi</taxon>
        <taxon>Dikarya</taxon>
        <taxon>Basidiomycota</taxon>
        <taxon>Agaricomycotina</taxon>
        <taxon>Agaricomycetes</taxon>
        <taxon>Agaricomycetidae</taxon>
        <taxon>Agaricales</taxon>
        <taxon>Marasmiineae</taxon>
        <taxon>Mycenaceae</taxon>
        <taxon>Mycena</taxon>
    </lineage>
</organism>
<sequence>MWSFALISTALVLSKVAFAGAVLVPRAAGDVCEGQVTLSEAFIGEEKNVRVQYATCPKFGSKIKALETRQAPIDVCGNQCNTNCFTRPREAHAKVCPEKSSKSASKSHFSASSWASKSHFRTRVITWGSEKFRPRHIWRGKCTGSTTVGTVLVLWAHVALIQAGLWYRCHCKLSMRFKSDRRKVKNPSEKAKSRTRLVDFCPQKANFRTRKLENFALEKPKFRTDFGVSFPGPASLLLEEDPTPMTALLLQALSSSTARTLELFSPSER</sequence>
<name>A0AAD7I128_9AGAR</name>
<comment type="caution">
    <text evidence="2">The sequence shown here is derived from an EMBL/GenBank/DDBJ whole genome shotgun (WGS) entry which is preliminary data.</text>
</comment>
<gene>
    <name evidence="2" type="ORF">B0H16DRAFT_1468444</name>
</gene>
<feature type="signal peptide" evidence="1">
    <location>
        <begin position="1"/>
        <end position="19"/>
    </location>
</feature>
<dbReference type="Proteomes" id="UP001215598">
    <property type="component" value="Unassembled WGS sequence"/>
</dbReference>